<gene>
    <name evidence="1" type="ORF">ERS008472_03123</name>
</gene>
<keyword evidence="2" id="KW-1185">Reference proteome</keyword>
<dbReference type="EMBL" id="CQAW01000016">
    <property type="protein sequence ID" value="CNI06662.1"/>
    <property type="molecule type" value="Genomic_DNA"/>
</dbReference>
<dbReference type="Proteomes" id="UP000041882">
    <property type="component" value="Unassembled WGS sequence"/>
</dbReference>
<evidence type="ECO:0000313" key="1">
    <source>
        <dbReference type="EMBL" id="CNI06662.1"/>
    </source>
</evidence>
<reference evidence="2" key="1">
    <citation type="submission" date="2015-03" db="EMBL/GenBank/DDBJ databases">
        <authorList>
            <consortium name="Pathogen Informatics"/>
            <person name="Murphy D."/>
        </authorList>
    </citation>
    <scope>NUCLEOTIDE SEQUENCE [LARGE SCALE GENOMIC DNA]</scope>
    <source>
        <strain evidence="2">IP6945</strain>
    </source>
</reference>
<sequence length="76" mass="8822">MKVTRINYTDTICTLLADEQQIAQMLGDVWNQYLQLSIEHPCERDEFCRAIHDCQRIILARPAIRGLAEKGQGYKK</sequence>
<accession>A0A0T9QDF9</accession>
<dbReference type="AlphaFoldDB" id="A0A0T9QDF9"/>
<proteinExistence type="predicted"/>
<protein>
    <submittedName>
        <fullName evidence="1">Phage-like protein</fullName>
    </submittedName>
</protein>
<evidence type="ECO:0000313" key="2">
    <source>
        <dbReference type="Proteomes" id="UP000041882"/>
    </source>
</evidence>
<dbReference type="RefSeq" id="WP_050115611.1">
    <property type="nucleotide sequence ID" value="NZ_CQAW01000016.1"/>
</dbReference>
<organism evidence="1 2">
    <name type="scientific">Yersinia thracica</name>
    <dbReference type="NCBI Taxonomy" id="2890319"/>
    <lineage>
        <taxon>Bacteria</taxon>
        <taxon>Pseudomonadati</taxon>
        <taxon>Pseudomonadota</taxon>
        <taxon>Gammaproteobacteria</taxon>
        <taxon>Enterobacterales</taxon>
        <taxon>Yersiniaceae</taxon>
        <taxon>Yersinia</taxon>
    </lineage>
</organism>
<name>A0A0T9QDF9_9GAMM</name>